<keyword evidence="8" id="KW-0234">DNA repair</keyword>
<keyword evidence="7" id="KW-0239">DNA-directed DNA polymerase</keyword>
<evidence type="ECO:0000256" key="5">
    <source>
        <dbReference type="ARBA" id="ARBA00022695"/>
    </source>
</evidence>
<dbReference type="EMBL" id="CAICTM010000442">
    <property type="protein sequence ID" value="CAB9510581.1"/>
    <property type="molecule type" value="Genomic_DNA"/>
</dbReference>
<feature type="region of interest" description="Disordered" evidence="9">
    <location>
        <begin position="1219"/>
        <end position="1243"/>
    </location>
</feature>
<feature type="region of interest" description="Disordered" evidence="9">
    <location>
        <begin position="453"/>
        <end position="496"/>
    </location>
</feature>
<feature type="compositionally biased region" description="Basic and acidic residues" evidence="9">
    <location>
        <begin position="357"/>
        <end position="366"/>
    </location>
</feature>
<dbReference type="PROSITE" id="PS00116">
    <property type="entry name" value="DNA_POLYMERASE_B"/>
    <property type="match status" value="1"/>
</dbReference>
<feature type="domain" description="DNA-directed DNA polymerase family B multifunctional" evidence="10">
    <location>
        <begin position="1455"/>
        <end position="1897"/>
    </location>
</feature>
<dbReference type="GO" id="GO:0003887">
    <property type="term" value="F:DNA-directed DNA polymerase activity"/>
    <property type="evidence" value="ECO:0007669"/>
    <property type="project" value="UniProtKB-KW"/>
</dbReference>
<feature type="region of interest" description="Disordered" evidence="9">
    <location>
        <begin position="660"/>
        <end position="681"/>
    </location>
</feature>
<evidence type="ECO:0000256" key="3">
    <source>
        <dbReference type="ARBA" id="ARBA00021589"/>
    </source>
</evidence>
<feature type="compositionally biased region" description="Basic and acidic residues" evidence="9">
    <location>
        <begin position="938"/>
        <end position="953"/>
    </location>
</feature>
<feature type="region of interest" description="Disordered" evidence="9">
    <location>
        <begin position="162"/>
        <end position="182"/>
    </location>
</feature>
<dbReference type="InterPro" id="IPR042087">
    <property type="entry name" value="DNA_pol_B_thumb"/>
</dbReference>
<dbReference type="Gene3D" id="1.10.287.690">
    <property type="entry name" value="Helix hairpin bin"/>
    <property type="match status" value="1"/>
</dbReference>
<dbReference type="PANTHER" id="PTHR45812">
    <property type="entry name" value="DNA POLYMERASE ZETA CATALYTIC SUBUNIT"/>
    <property type="match status" value="1"/>
</dbReference>
<accession>A0A9N8HDU7</accession>
<dbReference type="OrthoDB" id="2414538at2759"/>
<dbReference type="InterPro" id="IPR043502">
    <property type="entry name" value="DNA/RNA_pol_sf"/>
</dbReference>
<feature type="region of interest" description="Disordered" evidence="9">
    <location>
        <begin position="1394"/>
        <end position="1441"/>
    </location>
</feature>
<organism evidence="12 13">
    <name type="scientific">Seminavis robusta</name>
    <dbReference type="NCBI Taxonomy" id="568900"/>
    <lineage>
        <taxon>Eukaryota</taxon>
        <taxon>Sar</taxon>
        <taxon>Stramenopiles</taxon>
        <taxon>Ochrophyta</taxon>
        <taxon>Bacillariophyta</taxon>
        <taxon>Bacillariophyceae</taxon>
        <taxon>Bacillariophycidae</taxon>
        <taxon>Naviculales</taxon>
        <taxon>Naviculaceae</taxon>
        <taxon>Seminavis</taxon>
    </lineage>
</organism>
<dbReference type="GO" id="GO:0003677">
    <property type="term" value="F:DNA binding"/>
    <property type="evidence" value="ECO:0007669"/>
    <property type="project" value="InterPro"/>
</dbReference>
<evidence type="ECO:0000256" key="2">
    <source>
        <dbReference type="ARBA" id="ARBA00012417"/>
    </source>
</evidence>
<evidence type="ECO:0000256" key="1">
    <source>
        <dbReference type="ARBA" id="ARBA00005755"/>
    </source>
</evidence>
<feature type="compositionally biased region" description="Polar residues" evidence="9">
    <location>
        <begin position="118"/>
        <end position="134"/>
    </location>
</feature>
<dbReference type="GO" id="GO:0000724">
    <property type="term" value="P:double-strand break repair via homologous recombination"/>
    <property type="evidence" value="ECO:0007669"/>
    <property type="project" value="TreeGrafter"/>
</dbReference>
<dbReference type="Pfam" id="PF00136">
    <property type="entry name" value="DNA_pol_B"/>
    <property type="match status" value="1"/>
</dbReference>
<name>A0A9N8HDU7_9STRA</name>
<dbReference type="Gene3D" id="1.10.132.60">
    <property type="entry name" value="DNA polymerase family B, C-terminal domain"/>
    <property type="match status" value="1"/>
</dbReference>
<keyword evidence="13" id="KW-1185">Reference proteome</keyword>
<feature type="compositionally biased region" description="Polar residues" evidence="9">
    <location>
        <begin position="337"/>
        <end position="356"/>
    </location>
</feature>
<dbReference type="SUPFAM" id="SSF56672">
    <property type="entry name" value="DNA/RNA polymerases"/>
    <property type="match status" value="1"/>
</dbReference>
<feature type="compositionally biased region" description="Polar residues" evidence="9">
    <location>
        <begin position="771"/>
        <end position="781"/>
    </location>
</feature>
<evidence type="ECO:0000259" key="11">
    <source>
        <dbReference type="Pfam" id="PF03104"/>
    </source>
</evidence>
<dbReference type="GO" id="GO:0042276">
    <property type="term" value="P:error-prone translesion synthesis"/>
    <property type="evidence" value="ECO:0007669"/>
    <property type="project" value="TreeGrafter"/>
</dbReference>
<evidence type="ECO:0000256" key="7">
    <source>
        <dbReference type="ARBA" id="ARBA00022932"/>
    </source>
</evidence>
<dbReference type="InterPro" id="IPR017964">
    <property type="entry name" value="DNA-dir_DNA_pol_B_CS"/>
</dbReference>
<dbReference type="PANTHER" id="PTHR45812:SF1">
    <property type="entry name" value="DNA POLYMERASE ZETA CATALYTIC SUBUNIT"/>
    <property type="match status" value="1"/>
</dbReference>
<dbReference type="SMART" id="SM00486">
    <property type="entry name" value="POLBc"/>
    <property type="match status" value="1"/>
</dbReference>
<feature type="region of interest" description="Disordered" evidence="9">
    <location>
        <begin position="573"/>
        <end position="619"/>
    </location>
</feature>
<feature type="region of interest" description="Disordered" evidence="9">
    <location>
        <begin position="710"/>
        <end position="788"/>
    </location>
</feature>
<gene>
    <name evidence="12" type="ORF">SEMRO_443_G144000.1</name>
</gene>
<protein>
    <recommendedName>
        <fullName evidence="3">DNA polymerase zeta catalytic subunit</fullName>
        <ecNumber evidence="2">2.7.7.7</ecNumber>
    </recommendedName>
</protein>
<feature type="region of interest" description="Disordered" evidence="9">
    <location>
        <begin position="106"/>
        <end position="138"/>
    </location>
</feature>
<dbReference type="GO" id="GO:0000166">
    <property type="term" value="F:nucleotide binding"/>
    <property type="evidence" value="ECO:0007669"/>
    <property type="project" value="InterPro"/>
</dbReference>
<comment type="similarity">
    <text evidence="1">Belongs to the DNA polymerase type-B family.</text>
</comment>
<feature type="compositionally biased region" description="Polar residues" evidence="9">
    <location>
        <begin position="539"/>
        <end position="561"/>
    </location>
</feature>
<keyword evidence="6" id="KW-0227">DNA damage</keyword>
<evidence type="ECO:0000313" key="12">
    <source>
        <dbReference type="EMBL" id="CAB9510581.1"/>
    </source>
</evidence>
<dbReference type="Gene3D" id="3.30.420.10">
    <property type="entry name" value="Ribonuclease H-like superfamily/Ribonuclease H"/>
    <property type="match status" value="1"/>
</dbReference>
<evidence type="ECO:0000313" key="13">
    <source>
        <dbReference type="Proteomes" id="UP001153069"/>
    </source>
</evidence>
<evidence type="ECO:0000256" key="6">
    <source>
        <dbReference type="ARBA" id="ARBA00022763"/>
    </source>
</evidence>
<feature type="compositionally biased region" description="Low complexity" evidence="9">
    <location>
        <begin position="1394"/>
        <end position="1419"/>
    </location>
</feature>
<dbReference type="InterPro" id="IPR006172">
    <property type="entry name" value="DNA-dir_DNA_pol_B"/>
</dbReference>
<dbReference type="Pfam" id="PF03104">
    <property type="entry name" value="DNA_pol_B_exo1"/>
    <property type="match status" value="1"/>
</dbReference>
<dbReference type="InterPro" id="IPR006134">
    <property type="entry name" value="DNA-dir_DNA_pol_B_multi_dom"/>
</dbReference>
<feature type="domain" description="DNA-directed DNA polymerase family B exonuclease" evidence="11">
    <location>
        <begin position="1044"/>
        <end position="1187"/>
    </location>
</feature>
<dbReference type="InterPro" id="IPR030559">
    <property type="entry name" value="PolZ_Rev3"/>
</dbReference>
<feature type="compositionally biased region" description="Basic and acidic residues" evidence="9">
    <location>
        <begin position="169"/>
        <end position="181"/>
    </location>
</feature>
<evidence type="ECO:0000256" key="9">
    <source>
        <dbReference type="SAM" id="MobiDB-lite"/>
    </source>
</evidence>
<dbReference type="InterPro" id="IPR036397">
    <property type="entry name" value="RNaseH_sf"/>
</dbReference>
<feature type="region of interest" description="Disordered" evidence="9">
    <location>
        <begin position="927"/>
        <end position="955"/>
    </location>
</feature>
<dbReference type="Gene3D" id="3.30.342.10">
    <property type="entry name" value="DNA Polymerase, chain B, domain 1"/>
    <property type="match status" value="1"/>
</dbReference>
<dbReference type="SUPFAM" id="SSF53098">
    <property type="entry name" value="Ribonuclease H-like"/>
    <property type="match status" value="1"/>
</dbReference>
<feature type="compositionally biased region" description="Basic and acidic residues" evidence="9">
    <location>
        <begin position="454"/>
        <end position="475"/>
    </location>
</feature>
<proteinExistence type="inferred from homology"/>
<reference evidence="12" key="1">
    <citation type="submission" date="2020-06" db="EMBL/GenBank/DDBJ databases">
        <authorList>
            <consortium name="Plant Systems Biology data submission"/>
        </authorList>
    </citation>
    <scope>NUCLEOTIDE SEQUENCE</scope>
    <source>
        <strain evidence="12">D6</strain>
    </source>
</reference>
<feature type="region of interest" description="Disordered" evidence="9">
    <location>
        <begin position="537"/>
        <end position="561"/>
    </location>
</feature>
<dbReference type="EC" id="2.7.7.7" evidence="2"/>
<dbReference type="InterPro" id="IPR023211">
    <property type="entry name" value="DNA_pol_palm_dom_sf"/>
</dbReference>
<dbReference type="InterPro" id="IPR012337">
    <property type="entry name" value="RNaseH-like_sf"/>
</dbReference>
<evidence type="ECO:0000259" key="10">
    <source>
        <dbReference type="Pfam" id="PF00136"/>
    </source>
</evidence>
<feature type="compositionally biased region" description="Low complexity" evidence="9">
    <location>
        <begin position="734"/>
        <end position="762"/>
    </location>
</feature>
<dbReference type="InterPro" id="IPR006133">
    <property type="entry name" value="DNA-dir_DNA_pol_B_exonuc"/>
</dbReference>
<keyword evidence="5" id="KW-0548">Nucleotidyltransferase</keyword>
<feature type="region of interest" description="Disordered" evidence="9">
    <location>
        <begin position="337"/>
        <end position="373"/>
    </location>
</feature>
<dbReference type="GO" id="GO:0016035">
    <property type="term" value="C:zeta DNA polymerase complex"/>
    <property type="evidence" value="ECO:0007669"/>
    <property type="project" value="InterPro"/>
</dbReference>
<dbReference type="PRINTS" id="PR00106">
    <property type="entry name" value="DNAPOLB"/>
</dbReference>
<dbReference type="Proteomes" id="UP001153069">
    <property type="component" value="Unassembled WGS sequence"/>
</dbReference>
<feature type="region of interest" description="Disordered" evidence="9">
    <location>
        <begin position="1014"/>
        <end position="1035"/>
    </location>
</feature>
<feature type="compositionally biased region" description="Basic and acidic residues" evidence="9">
    <location>
        <begin position="606"/>
        <end position="615"/>
    </location>
</feature>
<sequence>MQADIKTPVNSQMNRPLCSILSCVINQVMVPATPLEPKEFHESVGSNDSASEIAKPPNIRVPVLRVFGPIIRGDAPSGADPVQSACLYIHGAFPYMLARPVTAGPDGSLHHSSHLMRSGNQCENQPTPPLTSSGHVDWDDPEAIKGIASSIEQTLESALQATVMSPSKNNDDGAAETKAKETSAGPAKFIRSVTVVLGRGFYTFCPGPAAPFLRVEYYDPKMKYKVKLYLERGLELPRMYHPDPQQYDAVGDLPAADSSQLGMDPLSFHCYEAHIPYTMQFFKDWNLAGASYIHVSKGKFRRTLPSAVRRRWEKDGDDGGTSADRLAFLSFNTPKDSIWNQESNQGDDASSTVEKTTASERRDSGIDKQSTVTTSMKTKSLSLSQQQLKQYWATKETSCDVEIDIACDDIMNIQSVITVLPTDEVESQNIHWRAVPSLREIWQEERRRMAKLLEPQHDFLSRPSAAEEEKKKKEQSQPPFTLSVKKGASTPGSRLAAKGMRRLLRVTEGLESAFMRALKQIVQRHSAAISQVDGLLKSSPATRSSPGTPHSTNSSSQLTPTINDALGAMGALAGQFGSADPNEPNEESSQSDASGATVDDEESTEELARDSDPSKDGSFTQLSQSCYTLLRAPGTPITEEACFNLSQRLERGDAIVDGPFNSTKDFVDPQTLAPREDDDDEDVFLDEEGRELDEAGVERELTLLATQMHWHKDNPELEQSAVEGSEWEKASEYSPLDSTSHDVSSSNSSASSIASGGSLDGSSVERGRKANGQNTSASSAVSKPPSRGAFQSGVYLHSLPESRSTASWLEHANAYETSRNAASVQSNWIPSTATTNRFYIQPTKPPPRRDEVMHWCRQEAKRTVSEGAKPDAKKIKMSNSRKLREVVSATHQVDDNTGKVILAKPHSEGSEVANYEQVEAVSFVQSQTQASAMTQEEGEQRKLRHEPKQEGGSKKPWLTAASAMDSQSLARVAADLSNVSQVKQTADPDQKALQGMQNQGGKLVVEGGGQLKAKTRPSQSVAKQHQDDALSEGTGFDDRYLPLPLTMMSIEIHCQCRRGRASGRSTHEIAMTPDPDRDKIFVIAYAFARDPGGGGALEILERGCLYVPITVEGQIHETLSDIQMKSSMPRQILGVTAPLTIQQVKDEKQLLLRLASVVRWKDPDMLLSWDTQGAGLGYIIERGAKLGDQGVASDKLDMARLLGRIPTVSVYDKAKRGTGEELWGTSGGQQDSGKESKPDPASWVGSGLGADWDESVGAGKIASSIVGRLVYAGWKIIAEEVKHPNYSSLCAMVSAVLSKRIPFHDEVNLTNWYACLNGRERWRVLNHRLAQCTATVLLFDALDIVGRAGEAARLSGVEFSQSFPGIRGSQYKVEGVLLRALQSLDSEERGCKLGQQTFQGGGTSSTSPSDESKSQATSPWKKRRSRPKEEEKPPRHGYFFFSPSLQDTEKQEALEVQALNLEPQSGHYSDPVVVCDFTALYPSLVIAYNLCYSTCVGKLKYHTTRPEMLQEGKTTGRIGPFLYSESRTATVLKHHLKAINETEEGGKDCFSSKDRVYISPTSTLYVSESVVKGVLPQVLDELLSTRAMLKKASKEYKKRVQGLSPSILRQLEARQLALKYVANVTYGYTSATFSGRCAMPVLADTIVECGRRTLTNAMRLANSWGKEPGGRWEGAKVLYGDTDSVFVKLPGRSVEEAFDFGEVFCREVTASNPPPVQLKLEKVYLGSILQTKKKYCGMVFESKDSKNPYFEAKGLETVRRDQCSLTQKVLRNSLIMLFRHGVAAVKDYLFRQWSLIIAGRLPVSDFILTGRVRSKYRNGSLGPVQAGLFRRLAESDPGLVMKNKERIEYVMVAMPGSSYKLRDCVVTPMELLEQWDAYTVFSSYYIKRHVNAALQRCFGLAPHTIDINAWFESCPKPRKRVHFWPVARTGSSSMISSYFGTDRCGLCGGKCQARGRARAVICPSCREDEVKVSMVANRKLQRLQREANAVAKACSACNLCFEDATTFAPLRTNDNSTELVLSTSSGKRQQGVATPLAACTSTDCPNTYQRHRLREDCLEAEAICLTLESLPP</sequence>
<comment type="caution">
    <text evidence="12">The sequence shown here is derived from an EMBL/GenBank/DDBJ whole genome shotgun (WGS) entry which is preliminary data.</text>
</comment>
<evidence type="ECO:0000256" key="8">
    <source>
        <dbReference type="ARBA" id="ARBA00023204"/>
    </source>
</evidence>
<dbReference type="Gene3D" id="3.90.1600.10">
    <property type="entry name" value="Palm domain of DNA polymerase"/>
    <property type="match status" value="1"/>
</dbReference>
<keyword evidence="4" id="KW-0808">Transferase</keyword>
<evidence type="ECO:0000256" key="4">
    <source>
        <dbReference type="ARBA" id="ARBA00022679"/>
    </source>
</evidence>
<dbReference type="GO" id="GO:0005634">
    <property type="term" value="C:nucleus"/>
    <property type="evidence" value="ECO:0007669"/>
    <property type="project" value="TreeGrafter"/>
</dbReference>